<evidence type="ECO:0000256" key="1">
    <source>
        <dbReference type="SAM" id="MobiDB-lite"/>
    </source>
</evidence>
<keyword evidence="3" id="KW-1185">Reference proteome</keyword>
<feature type="compositionally biased region" description="Low complexity" evidence="1">
    <location>
        <begin position="33"/>
        <end position="50"/>
    </location>
</feature>
<accession>A0AAJ0BIY9</accession>
<evidence type="ECO:0000313" key="3">
    <source>
        <dbReference type="Proteomes" id="UP001239445"/>
    </source>
</evidence>
<evidence type="ECO:0000313" key="2">
    <source>
        <dbReference type="EMBL" id="KAK1758043.1"/>
    </source>
</evidence>
<dbReference type="AlphaFoldDB" id="A0AAJ0BIY9"/>
<feature type="region of interest" description="Disordered" evidence="1">
    <location>
        <begin position="148"/>
        <end position="167"/>
    </location>
</feature>
<reference evidence="2" key="1">
    <citation type="submission" date="2023-06" db="EMBL/GenBank/DDBJ databases">
        <title>Genome-scale phylogeny and comparative genomics of the fungal order Sordariales.</title>
        <authorList>
            <consortium name="Lawrence Berkeley National Laboratory"/>
            <person name="Hensen N."/>
            <person name="Bonometti L."/>
            <person name="Westerberg I."/>
            <person name="Brannstrom I.O."/>
            <person name="Guillou S."/>
            <person name="Cros-Aarteil S."/>
            <person name="Calhoun S."/>
            <person name="Haridas S."/>
            <person name="Kuo A."/>
            <person name="Mondo S."/>
            <person name="Pangilinan J."/>
            <person name="Riley R."/>
            <person name="Labutti K."/>
            <person name="Andreopoulos B."/>
            <person name="Lipzen A."/>
            <person name="Chen C."/>
            <person name="Yanf M."/>
            <person name="Daum C."/>
            <person name="Ng V."/>
            <person name="Clum A."/>
            <person name="Steindorff A."/>
            <person name="Ohm R."/>
            <person name="Martin F."/>
            <person name="Silar P."/>
            <person name="Natvig D."/>
            <person name="Lalanne C."/>
            <person name="Gautier V."/>
            <person name="Ament-Velasquez S.L."/>
            <person name="Kruys A."/>
            <person name="Hutchinson M.I."/>
            <person name="Powell A.J."/>
            <person name="Barry K."/>
            <person name="Miller A.N."/>
            <person name="Grigoriev I.V."/>
            <person name="Debuchy R."/>
            <person name="Gladieux P."/>
            <person name="Thoren M.H."/>
            <person name="Johannesson H."/>
        </authorList>
    </citation>
    <scope>NUCLEOTIDE SEQUENCE</scope>
    <source>
        <strain evidence="2">PSN4</strain>
    </source>
</reference>
<feature type="compositionally biased region" description="Basic residues" evidence="1">
    <location>
        <begin position="154"/>
        <end position="167"/>
    </location>
</feature>
<dbReference type="Proteomes" id="UP001239445">
    <property type="component" value="Unassembled WGS sequence"/>
</dbReference>
<feature type="region of interest" description="Disordered" evidence="1">
    <location>
        <begin position="1"/>
        <end position="84"/>
    </location>
</feature>
<organism evidence="2 3">
    <name type="scientific">Echria macrotheca</name>
    <dbReference type="NCBI Taxonomy" id="438768"/>
    <lineage>
        <taxon>Eukaryota</taxon>
        <taxon>Fungi</taxon>
        <taxon>Dikarya</taxon>
        <taxon>Ascomycota</taxon>
        <taxon>Pezizomycotina</taxon>
        <taxon>Sordariomycetes</taxon>
        <taxon>Sordariomycetidae</taxon>
        <taxon>Sordariales</taxon>
        <taxon>Schizotheciaceae</taxon>
        <taxon>Echria</taxon>
    </lineage>
</organism>
<feature type="compositionally biased region" description="Basic and acidic residues" evidence="1">
    <location>
        <begin position="1"/>
        <end position="10"/>
    </location>
</feature>
<dbReference type="EMBL" id="MU839829">
    <property type="protein sequence ID" value="KAK1758043.1"/>
    <property type="molecule type" value="Genomic_DNA"/>
</dbReference>
<proteinExistence type="predicted"/>
<gene>
    <name evidence="2" type="ORF">QBC47DRAFT_294477</name>
</gene>
<comment type="caution">
    <text evidence="2">The sequence shown here is derived from an EMBL/GenBank/DDBJ whole genome shotgun (WGS) entry which is preliminary data.</text>
</comment>
<name>A0AAJ0BIY9_9PEZI</name>
<sequence>MPLFSRHSEPVEEPAPQPVHEERPKRRGLFGGNRSPSPTPSSSTRNTVSTQGTSPDRSGGVFRRSTDASSHRGGILHRSFGNGAIAELDPSIVQARERVMNAETAEREADRALMAARESVREAREHVRRLELEAEEEARRAKIKQYQAREVSKRGKQLGRKHFPSCQ</sequence>
<protein>
    <submittedName>
        <fullName evidence="2">Uncharacterized protein</fullName>
    </submittedName>
</protein>